<dbReference type="EMBL" id="JBIACK010000001">
    <property type="protein sequence ID" value="MFE8700135.1"/>
    <property type="molecule type" value="Genomic_DNA"/>
</dbReference>
<dbReference type="Proteomes" id="UP001601059">
    <property type="component" value="Unassembled WGS sequence"/>
</dbReference>
<organism evidence="1 2">
    <name type="scientific">Cytobacillus spartinae</name>
    <dbReference type="NCBI Taxonomy" id="3299023"/>
    <lineage>
        <taxon>Bacteria</taxon>
        <taxon>Bacillati</taxon>
        <taxon>Bacillota</taxon>
        <taxon>Bacilli</taxon>
        <taxon>Bacillales</taxon>
        <taxon>Bacillaceae</taxon>
        <taxon>Cytobacillus</taxon>
    </lineage>
</organism>
<accession>A0ABW6K7G6</accession>
<reference evidence="1 2" key="1">
    <citation type="submission" date="2024-08" db="EMBL/GenBank/DDBJ databases">
        <title>Two novel Cytobacillus novel species.</title>
        <authorList>
            <person name="Liu G."/>
        </authorList>
    </citation>
    <scope>NUCLEOTIDE SEQUENCE [LARGE SCALE GENOMIC DNA]</scope>
    <source>
        <strain evidence="1 2">FJAT-54145</strain>
    </source>
</reference>
<protein>
    <recommendedName>
        <fullName evidence="3">Spore germination protein</fullName>
    </recommendedName>
</protein>
<evidence type="ECO:0008006" key="3">
    <source>
        <dbReference type="Google" id="ProtNLM"/>
    </source>
</evidence>
<name>A0ABW6K7G6_9BACI</name>
<proteinExistence type="predicted"/>
<gene>
    <name evidence="1" type="ORF">ACFYKX_05790</name>
</gene>
<dbReference type="RefSeq" id="WP_389358928.1">
    <property type="nucleotide sequence ID" value="NZ_JBIACK010000001.1"/>
</dbReference>
<comment type="caution">
    <text evidence="1">The sequence shown here is derived from an EMBL/GenBank/DDBJ whole genome shotgun (WGS) entry which is preliminary data.</text>
</comment>
<evidence type="ECO:0000313" key="2">
    <source>
        <dbReference type="Proteomes" id="UP001601059"/>
    </source>
</evidence>
<evidence type="ECO:0000313" key="1">
    <source>
        <dbReference type="EMBL" id="MFE8700135.1"/>
    </source>
</evidence>
<sequence length="75" mass="8303">MDLQINIKNIRINSISTLGSFNVGKIMITENSATSAQYSKTDYTEEELDVNEVLKEVPDVPIVEEIVESTLGEEG</sequence>
<keyword evidence="2" id="KW-1185">Reference proteome</keyword>